<dbReference type="PANTHER" id="PTHR42834:SF1">
    <property type="entry name" value="ENDONUCLEASE_EXONUCLEASE_PHOSPHATASE FAMILY PROTEIN (AFU_ORTHOLOGUE AFUA_3G09210)"/>
    <property type="match status" value="1"/>
</dbReference>
<protein>
    <submittedName>
        <fullName evidence="2">Endonuclease/Exonuclease/phosphatase family protein</fullName>
    </submittedName>
</protein>
<dbReference type="Gene3D" id="3.60.10.10">
    <property type="entry name" value="Endonuclease/exonuclease/phosphatase"/>
    <property type="match status" value="1"/>
</dbReference>
<proteinExistence type="predicted"/>
<dbReference type="InterPro" id="IPR036691">
    <property type="entry name" value="Endo/exonu/phosph_ase_sf"/>
</dbReference>
<keyword evidence="2" id="KW-0269">Exonuclease</keyword>
<reference evidence="2" key="1">
    <citation type="journal article" date="2012" name="PLoS ONE">
        <title>Gene sets for utilization of primary and secondary nutrition supplies in the distal gut of endangered iberian lynx.</title>
        <authorList>
            <person name="Alcaide M."/>
            <person name="Messina E."/>
            <person name="Richter M."/>
            <person name="Bargiela R."/>
            <person name="Peplies J."/>
            <person name="Huws S.A."/>
            <person name="Newbold C.J."/>
            <person name="Golyshin P.N."/>
            <person name="Simon M.A."/>
            <person name="Lopez G."/>
            <person name="Yakimov M.M."/>
            <person name="Ferrer M."/>
        </authorList>
    </citation>
    <scope>NUCLEOTIDE SEQUENCE</scope>
</reference>
<dbReference type="GO" id="GO:0004519">
    <property type="term" value="F:endonuclease activity"/>
    <property type="evidence" value="ECO:0007669"/>
    <property type="project" value="UniProtKB-KW"/>
</dbReference>
<gene>
    <name evidence="2" type="ORF">EVA_19216</name>
</gene>
<keyword evidence="2" id="KW-0540">Nuclease</keyword>
<organism evidence="2">
    <name type="scientific">gut metagenome</name>
    <dbReference type="NCBI Taxonomy" id="749906"/>
    <lineage>
        <taxon>unclassified sequences</taxon>
        <taxon>metagenomes</taxon>
        <taxon>organismal metagenomes</taxon>
    </lineage>
</organism>
<dbReference type="EMBL" id="AMCI01007409">
    <property type="protein sequence ID" value="EJW92668.1"/>
    <property type="molecule type" value="Genomic_DNA"/>
</dbReference>
<accession>J9FE29</accession>
<dbReference type="GO" id="GO:0004527">
    <property type="term" value="F:exonuclease activity"/>
    <property type="evidence" value="ECO:0007669"/>
    <property type="project" value="UniProtKB-KW"/>
</dbReference>
<comment type="caution">
    <text evidence="2">The sequence shown here is derived from an EMBL/GenBank/DDBJ whole genome shotgun (WGS) entry which is preliminary data.</text>
</comment>
<evidence type="ECO:0000259" key="1">
    <source>
        <dbReference type="Pfam" id="PF19580"/>
    </source>
</evidence>
<feature type="domain" description="Endonuclease/exonuclease/phosphatase" evidence="1">
    <location>
        <begin position="25"/>
        <end position="331"/>
    </location>
</feature>
<dbReference type="AlphaFoldDB" id="J9FE29"/>
<evidence type="ECO:0000313" key="2">
    <source>
        <dbReference type="EMBL" id="EJW92668.1"/>
    </source>
</evidence>
<dbReference type="PANTHER" id="PTHR42834">
    <property type="entry name" value="ENDONUCLEASE/EXONUCLEASE/PHOSPHATASE FAMILY PROTEIN (AFU_ORTHOLOGUE AFUA_3G09210)"/>
    <property type="match status" value="1"/>
</dbReference>
<keyword evidence="2" id="KW-0378">Hydrolase</keyword>
<sequence>MKKICLLLCLCACLGTAFAQQPFRVMFYNVENLFDCQHDSLKNDHEFLPESPKGWSVARYNDKLAKIAKVIVATGQDGQVPDLVGLCEVENDHCLIDLTEHSPLREAGYRYVMTESPDQRGIDVALLYQRGSFKLLGKQPIRIPHEEVDLRPTRDILHVTGQVQSGDTLDVFVCHMPSRSGGEAKSEPFRLFTAQILNIAVDSVMQARQHPNVLIMGDFNDYPHNASIAKVLGAVAPRQEVESRKLYNLMDGRQGGTYRYRGEWGILDQLIVSGHLLQGHPTLRTSYDQARIVEHPFLLEEDDRYGGLTPSRTYWGKKYHGGFSDHLPVCVDFVVGR</sequence>
<name>J9FE29_9ZZZZ</name>
<dbReference type="InterPro" id="IPR005135">
    <property type="entry name" value="Endo/exonuclease/phosphatase"/>
</dbReference>
<keyword evidence="2" id="KW-0255">Endonuclease</keyword>
<dbReference type="Pfam" id="PF19580">
    <property type="entry name" value="Exo_endo_phos_3"/>
    <property type="match status" value="1"/>
</dbReference>
<dbReference type="SUPFAM" id="SSF56219">
    <property type="entry name" value="DNase I-like"/>
    <property type="match status" value="1"/>
</dbReference>